<dbReference type="Pfam" id="PF13185">
    <property type="entry name" value="GAF_2"/>
    <property type="match status" value="1"/>
</dbReference>
<evidence type="ECO:0000313" key="7">
    <source>
        <dbReference type="EMBL" id="MEO3715443.1"/>
    </source>
</evidence>
<gene>
    <name evidence="7" type="ORF">ABDJ40_21945</name>
</gene>
<dbReference type="Pfam" id="PF07495">
    <property type="entry name" value="Y_Y_Y"/>
    <property type="match status" value="1"/>
</dbReference>
<keyword evidence="8" id="KW-1185">Reference proteome</keyword>
<evidence type="ECO:0000256" key="3">
    <source>
        <dbReference type="ARBA" id="ARBA00022553"/>
    </source>
</evidence>
<dbReference type="InterPro" id="IPR036890">
    <property type="entry name" value="HATPase_C_sf"/>
</dbReference>
<dbReference type="SUPFAM" id="SSF63829">
    <property type="entry name" value="Calcium-dependent phosphotriesterase"/>
    <property type="match status" value="2"/>
</dbReference>
<name>A0ABV0GK05_9BURK</name>
<evidence type="ECO:0000256" key="2">
    <source>
        <dbReference type="ARBA" id="ARBA00012438"/>
    </source>
</evidence>
<dbReference type="Pfam" id="PF02518">
    <property type="entry name" value="HATPase_c"/>
    <property type="match status" value="1"/>
</dbReference>
<dbReference type="Gene3D" id="2.130.10.10">
    <property type="entry name" value="YVTN repeat-like/Quinoprotein amine dehydrogenase"/>
    <property type="match status" value="2"/>
</dbReference>
<feature type="signal peptide" evidence="5">
    <location>
        <begin position="1"/>
        <end position="24"/>
    </location>
</feature>
<dbReference type="InterPro" id="IPR015943">
    <property type="entry name" value="WD40/YVTN_repeat-like_dom_sf"/>
</dbReference>
<dbReference type="InterPro" id="IPR004358">
    <property type="entry name" value="Sig_transdc_His_kin-like_C"/>
</dbReference>
<dbReference type="EC" id="2.7.13.3" evidence="2"/>
<dbReference type="InterPro" id="IPR036097">
    <property type="entry name" value="HisK_dim/P_sf"/>
</dbReference>
<dbReference type="InterPro" id="IPR011123">
    <property type="entry name" value="Y_Y_Y"/>
</dbReference>
<proteinExistence type="predicted"/>
<protein>
    <recommendedName>
        <fullName evidence="2">histidine kinase</fullName>
        <ecNumber evidence="2">2.7.13.3</ecNumber>
    </recommendedName>
</protein>
<dbReference type="Proteomes" id="UP001462640">
    <property type="component" value="Unassembled WGS sequence"/>
</dbReference>
<dbReference type="InterPro" id="IPR029016">
    <property type="entry name" value="GAF-like_dom_sf"/>
</dbReference>
<dbReference type="PANTHER" id="PTHR43547:SF2">
    <property type="entry name" value="HYBRID SIGNAL TRANSDUCTION HISTIDINE KINASE C"/>
    <property type="match status" value="1"/>
</dbReference>
<evidence type="ECO:0000313" key="8">
    <source>
        <dbReference type="Proteomes" id="UP001462640"/>
    </source>
</evidence>
<dbReference type="InterPro" id="IPR003594">
    <property type="entry name" value="HATPase_dom"/>
</dbReference>
<dbReference type="SUPFAM" id="SSF55781">
    <property type="entry name" value="GAF domain-like"/>
    <property type="match status" value="1"/>
</dbReference>
<feature type="domain" description="Histidine kinase" evidence="6">
    <location>
        <begin position="1092"/>
        <end position="1324"/>
    </location>
</feature>
<dbReference type="SUPFAM" id="SSF55874">
    <property type="entry name" value="ATPase domain of HSP90 chaperone/DNA topoisomerase II/histidine kinase"/>
    <property type="match status" value="1"/>
</dbReference>
<dbReference type="SMART" id="SM00387">
    <property type="entry name" value="HATPase_c"/>
    <property type="match status" value="1"/>
</dbReference>
<dbReference type="InterPro" id="IPR003018">
    <property type="entry name" value="GAF"/>
</dbReference>
<dbReference type="EMBL" id="JBDPZC010000014">
    <property type="protein sequence ID" value="MEO3715443.1"/>
    <property type="molecule type" value="Genomic_DNA"/>
</dbReference>
<reference evidence="7 8" key="1">
    <citation type="submission" date="2024-05" db="EMBL/GenBank/DDBJ databases">
        <title>Roseateles sp. 2.12 16S ribosomal RNA gene Genome sequencing and assembly.</title>
        <authorList>
            <person name="Woo H."/>
        </authorList>
    </citation>
    <scope>NUCLEOTIDE SEQUENCE [LARGE SCALE GENOMIC DNA]</scope>
    <source>
        <strain evidence="7 8">2.12</strain>
    </source>
</reference>
<dbReference type="PRINTS" id="PR00344">
    <property type="entry name" value="BCTRLSENSOR"/>
</dbReference>
<dbReference type="Gene3D" id="2.60.40.10">
    <property type="entry name" value="Immunoglobulins"/>
    <property type="match status" value="1"/>
</dbReference>
<keyword evidence="5" id="KW-0732">Signal</keyword>
<dbReference type="InterPro" id="IPR011110">
    <property type="entry name" value="Reg_prop"/>
</dbReference>
<evidence type="ECO:0000259" key="6">
    <source>
        <dbReference type="PROSITE" id="PS50109"/>
    </source>
</evidence>
<dbReference type="InterPro" id="IPR013783">
    <property type="entry name" value="Ig-like_fold"/>
</dbReference>
<dbReference type="Gene3D" id="3.30.450.40">
    <property type="match status" value="1"/>
</dbReference>
<accession>A0ABV0GK05</accession>
<evidence type="ECO:0000256" key="1">
    <source>
        <dbReference type="ARBA" id="ARBA00000085"/>
    </source>
</evidence>
<feature type="region of interest" description="Disordered" evidence="4">
    <location>
        <begin position="1320"/>
        <end position="1349"/>
    </location>
</feature>
<dbReference type="SMART" id="SM00065">
    <property type="entry name" value="GAF"/>
    <property type="match status" value="1"/>
</dbReference>
<dbReference type="SUPFAM" id="SSF47384">
    <property type="entry name" value="Homodimeric domain of signal transducing histidine kinase"/>
    <property type="match status" value="1"/>
</dbReference>
<evidence type="ECO:0000256" key="4">
    <source>
        <dbReference type="SAM" id="MobiDB-lite"/>
    </source>
</evidence>
<feature type="chain" id="PRO_5045806686" description="histidine kinase" evidence="5">
    <location>
        <begin position="25"/>
        <end position="1349"/>
    </location>
</feature>
<dbReference type="InterPro" id="IPR005467">
    <property type="entry name" value="His_kinase_dom"/>
</dbReference>
<dbReference type="InterPro" id="IPR003661">
    <property type="entry name" value="HisK_dim/P_dom"/>
</dbReference>
<evidence type="ECO:0000256" key="5">
    <source>
        <dbReference type="SAM" id="SignalP"/>
    </source>
</evidence>
<dbReference type="Pfam" id="PF07494">
    <property type="entry name" value="Reg_prop"/>
    <property type="match status" value="3"/>
</dbReference>
<dbReference type="Gene3D" id="1.10.287.130">
    <property type="match status" value="1"/>
</dbReference>
<dbReference type="Gene3D" id="3.30.565.10">
    <property type="entry name" value="Histidine kinase-like ATPase, C-terminal domain"/>
    <property type="match status" value="1"/>
</dbReference>
<keyword evidence="3" id="KW-0597">Phosphoprotein</keyword>
<comment type="caution">
    <text evidence="7">The sequence shown here is derived from an EMBL/GenBank/DDBJ whole genome shotgun (WGS) entry which is preliminary data.</text>
</comment>
<sequence length="1349" mass="147891">MQRTGARIALIGLAAALLPALVCAASLQALPFTALNSGSGLPSDAIVVSFQDRRGFVWLGTTNGLARFDGRHVQAFAARPEQPDTLSHPFVHALLDDGQGSLWVGTSDGVDRLALATEKIHRLALPPGLALQQRRVLGFAPRTGTQLWTALAGGLYLLDRQSEQFSRWEPPAELTLPVGRVRAFLGDGQGGVWFAQEDWLLHVDAQGQLRQRLQLGAHPMAQGRPASELLPRSLLVDQGGRLWVGLSGGLQVWALDPDGSTARPDARLSALDLPRSTVFALAQDREGGVWIGMGDHQGLFQWRDDGQGLRRYRHQPAVPDSLASDSVASLMIDRDGVLWVGSWGKGVSLADLRSGGFLRYHHVPGDERSLSGDSPMAFAPDDAEHVWVGIYGGGLNRLHLASGDVERIPPAQLPLRNIKTLLRDREGLLWAGGDGGLMRYDARARRSQVVALDASSPAAASISALVQDRQGRLWASSAAGLYRIEPGELRAHRYTARPGVAQALQHDTIDCLLEDREGRLWIGTKGGLYLYRPETDDFEFPLAPDASLSQPQKLAVHALRQDVRGRIWLASNQGVHELRQDAGGWRLRDWSATPGLGPGSYDAMQDSLDGEIWLGADDGLVQLLPDQQRARRYPGRSRFGGGVNFGAAARGPDGSLFFGSTGVIRFHPAQLRDNPQAPGVVLSDLRLYNQSLLPTTHAAGGTGAAVSAQQVGSSASLSLHDVGIDGPLHAARHMRLGHEEAMVSFELAALHFADPRRNRYAWFLEGFDRDWIQGRGEQAIATYTNLDPGRYRLLARAANPDGVWSPSQTLIEIEVLPPFWRTWWWRLSLLLGLLALMAWTYRWRTAKLHAARLSLEAKVAQRTQEVVEQGRQLQVEKQLAESQREAAEKARRSITLLSEIGRDITATRELPVIQQTLYAHVSELMNASVFGVGRVNWDAGVIDFDFVMQDGQPFMPYQRSLSALDQPSTQCVLEARELMIDEFPQDIRRLDSHVRQISGQEDTRLADGRPVSKARSGLYVPMRLKGRVMGVIAVLSERPKAFGLADLDILRTLGAYAAVAYDNAEAYRRLQLAQDRLVEQEKLAALGSLVAGVAHELNTPIGNSLLMASTLRDASRDFLRRVEGGGLRRSELQAFCEGSEASTLLLMRSLDQAANLIASFKQLAVDQTSDQRRRFDLAQTVEEVVMTLSSRIRREEHEISLQLLPGLDMDSYPGPLGQVVSNLVLNAMLHGFEGRKGGHMRLLTQAQGADRVLIEFSDNGAGIPPEHLRRIFEPFFTTRLGQGGSGLGLHICYNIVHTLLGGSIRVQSVMGEGTRFVIELPREAPVDGQETPASRSRHPDEGWEQGGGV</sequence>
<dbReference type="RefSeq" id="WP_347612895.1">
    <property type="nucleotide sequence ID" value="NZ_JBDPZC010000014.1"/>
</dbReference>
<dbReference type="PANTHER" id="PTHR43547">
    <property type="entry name" value="TWO-COMPONENT HISTIDINE KINASE"/>
    <property type="match status" value="1"/>
</dbReference>
<organism evidence="7 8">
    <name type="scientific">Roseateles flavus</name>
    <dbReference type="NCBI Taxonomy" id="3149041"/>
    <lineage>
        <taxon>Bacteria</taxon>
        <taxon>Pseudomonadati</taxon>
        <taxon>Pseudomonadota</taxon>
        <taxon>Betaproteobacteria</taxon>
        <taxon>Burkholderiales</taxon>
        <taxon>Sphaerotilaceae</taxon>
        <taxon>Roseateles</taxon>
    </lineage>
</organism>
<comment type="catalytic activity">
    <reaction evidence="1">
        <text>ATP + protein L-histidine = ADP + protein N-phospho-L-histidine.</text>
        <dbReference type="EC" id="2.7.13.3"/>
    </reaction>
</comment>
<dbReference type="PROSITE" id="PS50109">
    <property type="entry name" value="HIS_KIN"/>
    <property type="match status" value="1"/>
</dbReference>
<dbReference type="CDD" id="cd00082">
    <property type="entry name" value="HisKA"/>
    <property type="match status" value="1"/>
</dbReference>